<protein>
    <submittedName>
        <fullName evidence="2">Uncharacterized protein</fullName>
    </submittedName>
</protein>
<name>A0A7W9NL21_9PSEU</name>
<keyword evidence="1" id="KW-0812">Transmembrane</keyword>
<comment type="caution">
    <text evidence="2">The sequence shown here is derived from an EMBL/GenBank/DDBJ whole genome shotgun (WGS) entry which is preliminary data.</text>
</comment>
<reference evidence="2 3" key="1">
    <citation type="submission" date="2020-08" db="EMBL/GenBank/DDBJ databases">
        <title>Sequencing the genomes of 1000 actinobacteria strains.</title>
        <authorList>
            <person name="Klenk H.-P."/>
        </authorList>
    </citation>
    <scope>NUCLEOTIDE SEQUENCE [LARGE SCALE GENOMIC DNA]</scope>
    <source>
        <strain evidence="2 3">DSM 43851</strain>
    </source>
</reference>
<keyword evidence="1" id="KW-1133">Transmembrane helix</keyword>
<proteinExistence type="predicted"/>
<evidence type="ECO:0000313" key="3">
    <source>
        <dbReference type="Proteomes" id="UP000585638"/>
    </source>
</evidence>
<accession>A0A7W9NL21</accession>
<dbReference type="Proteomes" id="UP000585638">
    <property type="component" value="Unassembled WGS sequence"/>
</dbReference>
<keyword evidence="3" id="KW-1185">Reference proteome</keyword>
<organism evidence="2 3">
    <name type="scientific">Kutzneria kofuensis</name>
    <dbReference type="NCBI Taxonomy" id="103725"/>
    <lineage>
        <taxon>Bacteria</taxon>
        <taxon>Bacillati</taxon>
        <taxon>Actinomycetota</taxon>
        <taxon>Actinomycetes</taxon>
        <taxon>Pseudonocardiales</taxon>
        <taxon>Pseudonocardiaceae</taxon>
        <taxon>Kutzneria</taxon>
    </lineage>
</organism>
<evidence type="ECO:0000313" key="2">
    <source>
        <dbReference type="EMBL" id="MBB5896304.1"/>
    </source>
</evidence>
<dbReference type="AlphaFoldDB" id="A0A7W9NL21"/>
<sequence>MTGYGALAVVVIGPILLGQLCYAISRGKPTVTRRR</sequence>
<evidence type="ECO:0000256" key="1">
    <source>
        <dbReference type="SAM" id="Phobius"/>
    </source>
</evidence>
<keyword evidence="1" id="KW-0472">Membrane</keyword>
<dbReference type="EMBL" id="JACHIR010000001">
    <property type="protein sequence ID" value="MBB5896304.1"/>
    <property type="molecule type" value="Genomic_DNA"/>
</dbReference>
<feature type="transmembrane region" description="Helical" evidence="1">
    <location>
        <begin position="6"/>
        <end position="25"/>
    </location>
</feature>
<gene>
    <name evidence="2" type="ORF">BJ998_007500</name>
</gene>